<dbReference type="SUPFAM" id="SSF48726">
    <property type="entry name" value="Immunoglobulin"/>
    <property type="match status" value="1"/>
</dbReference>
<dbReference type="InterPro" id="IPR003599">
    <property type="entry name" value="Ig_sub"/>
</dbReference>
<evidence type="ECO:0000259" key="4">
    <source>
        <dbReference type="PROSITE" id="PS50835"/>
    </source>
</evidence>
<dbReference type="GO" id="GO:0030183">
    <property type="term" value="P:B cell differentiation"/>
    <property type="evidence" value="ECO:0007669"/>
    <property type="project" value="TreeGrafter"/>
</dbReference>
<keyword evidence="1" id="KW-0393">Immunoglobulin domain</keyword>
<sequence>RVAQGDEIWLSCGVNQSPAWERLRVEWIRDKVALCHLLISNGNLNTAGCGVRGQLSWQSLTNFSLRLDHVSLNDSGDYVCRATLEIPKLQEAEGNGTKVLIVAASRDISPLQGLITTSLRSSQLTRCGGGEQLHPAGFSTTNSPPGPLLTSARLLLVLLVAGGVVAALVVLGAVLWGLSRCRREDSGESTCPGESQGAEGTSVHGATAAMWQMSELQHSAKGAGGNSFYSNVLYRPREIPHRPQVRPKEKYTHSEQRAQVIYSTAFPKPAPRQQLQVSKPSPRPRPGYPISVHCASPASRRK</sequence>
<keyword evidence="3" id="KW-0812">Transmembrane</keyword>
<dbReference type="EMBL" id="JBBHLL010000607">
    <property type="protein sequence ID" value="KAK7799535.1"/>
    <property type="molecule type" value="Genomic_DNA"/>
</dbReference>
<dbReference type="PANTHER" id="PTHR14334:SF3">
    <property type="entry name" value="TRANSMEMBRANE AND IMMUNOGLOBULIN DOMAIN CONTAINING 2"/>
    <property type="match status" value="1"/>
</dbReference>
<dbReference type="InterPro" id="IPR013783">
    <property type="entry name" value="Ig-like_fold"/>
</dbReference>
<dbReference type="Proteomes" id="UP001488838">
    <property type="component" value="Unassembled WGS sequence"/>
</dbReference>
<dbReference type="Gene3D" id="2.60.40.10">
    <property type="entry name" value="Immunoglobulins"/>
    <property type="match status" value="1"/>
</dbReference>
<dbReference type="Pfam" id="PF07686">
    <property type="entry name" value="V-set"/>
    <property type="match status" value="1"/>
</dbReference>
<dbReference type="InterPro" id="IPR013106">
    <property type="entry name" value="Ig_V-set"/>
</dbReference>
<organism evidence="5 6">
    <name type="scientific">Myodes glareolus</name>
    <name type="common">Bank vole</name>
    <name type="synonym">Clethrionomys glareolus</name>
    <dbReference type="NCBI Taxonomy" id="447135"/>
    <lineage>
        <taxon>Eukaryota</taxon>
        <taxon>Metazoa</taxon>
        <taxon>Chordata</taxon>
        <taxon>Craniata</taxon>
        <taxon>Vertebrata</taxon>
        <taxon>Euteleostomi</taxon>
        <taxon>Mammalia</taxon>
        <taxon>Eutheria</taxon>
        <taxon>Euarchontoglires</taxon>
        <taxon>Glires</taxon>
        <taxon>Rodentia</taxon>
        <taxon>Myomorpha</taxon>
        <taxon>Muroidea</taxon>
        <taxon>Cricetidae</taxon>
        <taxon>Arvicolinae</taxon>
        <taxon>Myodes</taxon>
    </lineage>
</organism>
<dbReference type="GO" id="GO:0019815">
    <property type="term" value="C:B cell receptor complex"/>
    <property type="evidence" value="ECO:0007669"/>
    <property type="project" value="TreeGrafter"/>
</dbReference>
<feature type="region of interest" description="Disordered" evidence="2">
    <location>
        <begin position="263"/>
        <end position="302"/>
    </location>
</feature>
<comment type="caution">
    <text evidence="5">The sequence shown here is derived from an EMBL/GenBank/DDBJ whole genome shotgun (WGS) entry which is preliminary data.</text>
</comment>
<evidence type="ECO:0000256" key="3">
    <source>
        <dbReference type="SAM" id="Phobius"/>
    </source>
</evidence>
<reference evidence="5 6" key="1">
    <citation type="journal article" date="2023" name="bioRxiv">
        <title>Conserved and derived expression patterns and positive selection on dental genes reveal complex evolutionary context of ever-growing rodent molars.</title>
        <authorList>
            <person name="Calamari Z.T."/>
            <person name="Song A."/>
            <person name="Cohen E."/>
            <person name="Akter M."/>
            <person name="Roy R.D."/>
            <person name="Hallikas O."/>
            <person name="Christensen M.M."/>
            <person name="Li P."/>
            <person name="Marangoni P."/>
            <person name="Jernvall J."/>
            <person name="Klein O.D."/>
        </authorList>
    </citation>
    <scope>NUCLEOTIDE SEQUENCE [LARGE SCALE GENOMIC DNA]</scope>
    <source>
        <strain evidence="5">V071</strain>
    </source>
</reference>
<evidence type="ECO:0000256" key="2">
    <source>
        <dbReference type="SAM" id="MobiDB-lite"/>
    </source>
</evidence>
<feature type="domain" description="Ig-like" evidence="4">
    <location>
        <begin position="1"/>
        <end position="83"/>
    </location>
</feature>
<dbReference type="InterPro" id="IPR036179">
    <property type="entry name" value="Ig-like_dom_sf"/>
</dbReference>
<name>A0AAW0HDH0_MYOGA</name>
<dbReference type="PROSITE" id="PS50835">
    <property type="entry name" value="IG_LIKE"/>
    <property type="match status" value="1"/>
</dbReference>
<keyword evidence="3" id="KW-1133">Transmembrane helix</keyword>
<accession>A0AAW0HDH0</accession>
<dbReference type="InterPro" id="IPR007110">
    <property type="entry name" value="Ig-like_dom"/>
</dbReference>
<feature type="non-terminal residue" evidence="5">
    <location>
        <position position="1"/>
    </location>
</feature>
<feature type="transmembrane region" description="Helical" evidence="3">
    <location>
        <begin position="154"/>
        <end position="178"/>
    </location>
</feature>
<keyword evidence="3" id="KW-0472">Membrane</keyword>
<evidence type="ECO:0000313" key="6">
    <source>
        <dbReference type="Proteomes" id="UP001488838"/>
    </source>
</evidence>
<keyword evidence="6" id="KW-1185">Reference proteome</keyword>
<gene>
    <name evidence="5" type="ORF">U0070_013716</name>
</gene>
<dbReference type="PANTHER" id="PTHR14334">
    <property type="entry name" value="B-CELL ANTIGEN RECEPTOR COMPLEX-ASSOCIATED PROTEIN"/>
    <property type="match status" value="1"/>
</dbReference>
<protein>
    <recommendedName>
        <fullName evidence="4">Ig-like domain-containing protein</fullName>
    </recommendedName>
</protein>
<dbReference type="GO" id="GO:0009897">
    <property type="term" value="C:external side of plasma membrane"/>
    <property type="evidence" value="ECO:0007669"/>
    <property type="project" value="TreeGrafter"/>
</dbReference>
<dbReference type="SMART" id="SM00409">
    <property type="entry name" value="IG"/>
    <property type="match status" value="1"/>
</dbReference>
<dbReference type="GO" id="GO:0050853">
    <property type="term" value="P:B cell receptor signaling pathway"/>
    <property type="evidence" value="ECO:0007669"/>
    <property type="project" value="TreeGrafter"/>
</dbReference>
<dbReference type="CDD" id="cd00096">
    <property type="entry name" value="Ig"/>
    <property type="match status" value="1"/>
</dbReference>
<evidence type="ECO:0000256" key="1">
    <source>
        <dbReference type="ARBA" id="ARBA00023319"/>
    </source>
</evidence>
<dbReference type="AlphaFoldDB" id="A0AAW0HDH0"/>
<proteinExistence type="predicted"/>
<evidence type="ECO:0000313" key="5">
    <source>
        <dbReference type="EMBL" id="KAK7799535.1"/>
    </source>
</evidence>